<dbReference type="EC" id="5.2.1.8" evidence="6"/>
<feature type="signal peptide" evidence="7">
    <location>
        <begin position="1"/>
        <end position="24"/>
    </location>
</feature>
<dbReference type="GO" id="GO:0003755">
    <property type="term" value="F:peptidyl-prolyl cis-trans isomerase activity"/>
    <property type="evidence" value="ECO:0007669"/>
    <property type="project" value="UniProtKB-EC"/>
</dbReference>
<evidence type="ECO:0000313" key="10">
    <source>
        <dbReference type="Proteomes" id="UP001610861"/>
    </source>
</evidence>
<protein>
    <recommendedName>
        <fullName evidence="6">Peptidyl-prolyl cis-trans isomerase</fullName>
        <ecNumber evidence="6">5.2.1.8</ecNumber>
    </recommendedName>
</protein>
<dbReference type="RefSeq" id="WP_396640844.1">
    <property type="nucleotide sequence ID" value="NZ_JBIQWL010000003.1"/>
</dbReference>
<evidence type="ECO:0000256" key="5">
    <source>
        <dbReference type="PROSITE-ProRule" id="PRU00277"/>
    </source>
</evidence>
<evidence type="ECO:0000256" key="6">
    <source>
        <dbReference type="RuleBase" id="RU003915"/>
    </source>
</evidence>
<dbReference type="PANTHER" id="PTHR43811">
    <property type="entry name" value="FKBP-TYPE PEPTIDYL-PROLYL CIS-TRANS ISOMERASE FKPA"/>
    <property type="match status" value="1"/>
</dbReference>
<evidence type="ECO:0000256" key="7">
    <source>
        <dbReference type="SAM" id="SignalP"/>
    </source>
</evidence>
<dbReference type="SUPFAM" id="SSF54534">
    <property type="entry name" value="FKBP-like"/>
    <property type="match status" value="1"/>
</dbReference>
<dbReference type="PROSITE" id="PS51257">
    <property type="entry name" value="PROKAR_LIPOPROTEIN"/>
    <property type="match status" value="1"/>
</dbReference>
<dbReference type="PROSITE" id="PS50059">
    <property type="entry name" value="FKBP_PPIASE"/>
    <property type="match status" value="1"/>
</dbReference>
<dbReference type="PANTHER" id="PTHR43811:SF19">
    <property type="entry name" value="39 KDA FK506-BINDING NUCLEAR PROTEIN"/>
    <property type="match status" value="1"/>
</dbReference>
<feature type="chain" id="PRO_5046874460" description="Peptidyl-prolyl cis-trans isomerase" evidence="7">
    <location>
        <begin position="25"/>
        <end position="317"/>
    </location>
</feature>
<comment type="catalytic activity">
    <reaction evidence="1 5 6">
        <text>[protein]-peptidylproline (omega=180) = [protein]-peptidylproline (omega=0)</text>
        <dbReference type="Rhea" id="RHEA:16237"/>
        <dbReference type="Rhea" id="RHEA-COMP:10747"/>
        <dbReference type="Rhea" id="RHEA-COMP:10748"/>
        <dbReference type="ChEBI" id="CHEBI:83833"/>
        <dbReference type="ChEBI" id="CHEBI:83834"/>
        <dbReference type="EC" id="5.2.1.8"/>
    </reaction>
</comment>
<organism evidence="9 10">
    <name type="scientific">Microbacterium alkaliflavum</name>
    <dbReference type="NCBI Taxonomy" id="3248839"/>
    <lineage>
        <taxon>Bacteria</taxon>
        <taxon>Bacillati</taxon>
        <taxon>Actinomycetota</taxon>
        <taxon>Actinomycetes</taxon>
        <taxon>Micrococcales</taxon>
        <taxon>Microbacteriaceae</taxon>
        <taxon>Microbacterium</taxon>
    </lineage>
</organism>
<feature type="domain" description="PPIase FKBP-type" evidence="8">
    <location>
        <begin position="225"/>
        <end position="312"/>
    </location>
</feature>
<sequence length="317" mass="32067">MRTRPLALLSVAALSALILAGCSASPSESEASPSASASADLCSAQVASGAASEAVTVTGDPGTESTASFTFPLTVEDLQSTQIAEGSGDPLQAGDIVQFALSAYNAETGEKLGAQGYNNDLLPQQISPDSALGQVVGCAKPGSRYAVTFPASEDQGTPAQVYVIDVFGTVPSAAWGDPQAPVDGMPTVETAKDGSPTVTLPDGDMPTEFKKATLKKGDGAVVEAGDSVLVQYHGVSWNSGDVFDQSWGKQPFTFTVGSGVVQGFSDAVTGETVGSQVIAVLPPSAAYGEGEINESDLTGQTLVFVVDILAAAKPAAQ</sequence>
<reference evidence="9 10" key="1">
    <citation type="submission" date="2024-09" db="EMBL/GenBank/DDBJ databases">
        <authorList>
            <person name="Pan X."/>
        </authorList>
    </citation>
    <scope>NUCLEOTIDE SEQUENCE [LARGE SCALE GENOMIC DNA]</scope>
    <source>
        <strain evidence="9 10">B2969</strain>
    </source>
</reference>
<comment type="caution">
    <text evidence="9">The sequence shown here is derived from an EMBL/GenBank/DDBJ whole genome shotgun (WGS) entry which is preliminary data.</text>
</comment>
<accession>A0ABW7Q7Q9</accession>
<evidence type="ECO:0000256" key="1">
    <source>
        <dbReference type="ARBA" id="ARBA00000971"/>
    </source>
</evidence>
<evidence type="ECO:0000256" key="2">
    <source>
        <dbReference type="ARBA" id="ARBA00006577"/>
    </source>
</evidence>
<evidence type="ECO:0000259" key="8">
    <source>
        <dbReference type="PROSITE" id="PS50059"/>
    </source>
</evidence>
<keyword evidence="3 5" id="KW-0697">Rotamase</keyword>
<dbReference type="Proteomes" id="UP001610861">
    <property type="component" value="Unassembled WGS sequence"/>
</dbReference>
<evidence type="ECO:0000256" key="3">
    <source>
        <dbReference type="ARBA" id="ARBA00023110"/>
    </source>
</evidence>
<dbReference type="InterPro" id="IPR001179">
    <property type="entry name" value="PPIase_FKBP_dom"/>
</dbReference>
<comment type="similarity">
    <text evidence="2 6">Belongs to the FKBP-type PPIase family.</text>
</comment>
<dbReference type="InterPro" id="IPR046357">
    <property type="entry name" value="PPIase_dom_sf"/>
</dbReference>
<dbReference type="Gene3D" id="3.10.50.40">
    <property type="match status" value="1"/>
</dbReference>
<dbReference type="Pfam" id="PF00254">
    <property type="entry name" value="FKBP_C"/>
    <property type="match status" value="1"/>
</dbReference>
<keyword evidence="4 5" id="KW-0413">Isomerase</keyword>
<gene>
    <name evidence="9" type="ORF">ACH3VR_11085</name>
</gene>
<keyword evidence="7" id="KW-0732">Signal</keyword>
<dbReference type="EMBL" id="JBIQWL010000003">
    <property type="protein sequence ID" value="MFH8250900.1"/>
    <property type="molecule type" value="Genomic_DNA"/>
</dbReference>
<name>A0ABW7Q7Q9_9MICO</name>
<keyword evidence="10" id="KW-1185">Reference proteome</keyword>
<evidence type="ECO:0000313" key="9">
    <source>
        <dbReference type="EMBL" id="MFH8250900.1"/>
    </source>
</evidence>
<evidence type="ECO:0000256" key="4">
    <source>
        <dbReference type="ARBA" id="ARBA00023235"/>
    </source>
</evidence>
<proteinExistence type="inferred from homology"/>